<keyword evidence="6" id="KW-0479">Metal-binding</keyword>
<dbReference type="CDD" id="cd16448">
    <property type="entry name" value="RING-H2"/>
    <property type="match status" value="1"/>
</dbReference>
<dbReference type="Gene3D" id="3.30.40.10">
    <property type="entry name" value="Zinc/RING finger domain, C3HC4 (zinc finger)"/>
    <property type="match status" value="1"/>
</dbReference>
<gene>
    <name evidence="15" type="ORF">niasHT_003454</name>
</gene>
<dbReference type="PANTHER" id="PTHR45977">
    <property type="entry name" value="TARGET OF ERK KINASE MPK-1"/>
    <property type="match status" value="1"/>
</dbReference>
<evidence type="ECO:0000256" key="12">
    <source>
        <dbReference type="PROSITE-ProRule" id="PRU00175"/>
    </source>
</evidence>
<evidence type="ECO:0000256" key="9">
    <source>
        <dbReference type="ARBA" id="ARBA00022833"/>
    </source>
</evidence>
<comment type="caution">
    <text evidence="15">The sequence shown here is derived from an EMBL/GenBank/DDBJ whole genome shotgun (WGS) entry which is preliminary data.</text>
</comment>
<comment type="catalytic activity">
    <reaction evidence="1">
        <text>S-ubiquitinyl-[E2 ubiquitin-conjugating enzyme]-L-cysteine + [acceptor protein]-L-lysine = [E2 ubiquitin-conjugating enzyme]-L-cysteine + N(6)-ubiquitinyl-[acceptor protein]-L-lysine.</text>
        <dbReference type="EC" id="2.3.2.27"/>
    </reaction>
</comment>
<dbReference type="GO" id="GO:0008270">
    <property type="term" value="F:zinc ion binding"/>
    <property type="evidence" value="ECO:0007669"/>
    <property type="project" value="UniProtKB-KW"/>
</dbReference>
<keyword evidence="7 12" id="KW-0863">Zinc-finger</keyword>
<comment type="subcellular location">
    <subcellularLocation>
        <location evidence="2">Membrane</location>
        <topology evidence="2">Multi-pass membrane protein</topology>
    </subcellularLocation>
</comment>
<dbReference type="InterPro" id="IPR013083">
    <property type="entry name" value="Znf_RING/FYVE/PHD"/>
</dbReference>
<evidence type="ECO:0000259" key="14">
    <source>
        <dbReference type="PROSITE" id="PS50089"/>
    </source>
</evidence>
<name>A0ABD2M276_9BILA</name>
<evidence type="ECO:0000256" key="2">
    <source>
        <dbReference type="ARBA" id="ARBA00004141"/>
    </source>
</evidence>
<protein>
    <recommendedName>
        <fullName evidence="3">RING-type E3 ubiquitin transferase</fullName>
        <ecNumber evidence="3">2.3.2.27</ecNumber>
    </recommendedName>
</protein>
<keyword evidence="4" id="KW-0808">Transferase</keyword>
<feature type="domain" description="RING-type" evidence="14">
    <location>
        <begin position="400"/>
        <end position="441"/>
    </location>
</feature>
<sequence length="464" mass="53521">MLIYLREMLLKQCPQAADHRKEQGRAPFSKKMPWIWQRSAAQSRRRQQQQQQHYGPSPRWHNFARLATDDEPSRPDFRRIIGSRPGSSQRGVSTRRHRGNYGSNAMRPVAQPGALNVIRQHATAWTIFLKAPPSVQQPPHQQQIVQEHQQQQQLNHPQQIQHPQHILQQQQQLQPILQQQQQQQPQHILQQQEPQQQQQQQQQQTQPQQIEHQQQPALQQLPQINDHHQQQHDQQIQQHLLQILPQQIHQQQQNVFQLIPQLNDNQQEQQQMHQLQIQPQQIHQLTGQQVQHPGEIQQNGGEIIMDEMLVQSTSTGARGTGPNRRRSTPAPRRGRGGNAGGRQNSVRGRGSRNRPPSTSSSASPPAPPLARTPPPGLSHAQIAEIFPTIEVYEHISQEICSICQEQFEVGSLEATMTPCHHFFHFGCAREWFHRVGRCPNCLVDTLELYGTILRIQNADNETEF</sequence>
<proteinExistence type="predicted"/>
<evidence type="ECO:0000256" key="5">
    <source>
        <dbReference type="ARBA" id="ARBA00022692"/>
    </source>
</evidence>
<feature type="compositionally biased region" description="Low complexity" evidence="13">
    <location>
        <begin position="38"/>
        <end position="52"/>
    </location>
</feature>
<feature type="region of interest" description="Disordered" evidence="13">
    <location>
        <begin position="38"/>
        <end position="106"/>
    </location>
</feature>
<evidence type="ECO:0000313" key="15">
    <source>
        <dbReference type="EMBL" id="KAL3121526.1"/>
    </source>
</evidence>
<dbReference type="GO" id="GO:0061630">
    <property type="term" value="F:ubiquitin protein ligase activity"/>
    <property type="evidence" value="ECO:0007669"/>
    <property type="project" value="UniProtKB-EC"/>
</dbReference>
<feature type="compositionally biased region" description="Basic and acidic residues" evidence="13">
    <location>
        <begin position="67"/>
        <end position="79"/>
    </location>
</feature>
<evidence type="ECO:0000256" key="3">
    <source>
        <dbReference type="ARBA" id="ARBA00012483"/>
    </source>
</evidence>
<keyword evidence="16" id="KW-1185">Reference proteome</keyword>
<keyword evidence="11" id="KW-0472">Membrane</keyword>
<dbReference type="Pfam" id="PF13639">
    <property type="entry name" value="zf-RING_2"/>
    <property type="match status" value="1"/>
</dbReference>
<feature type="compositionally biased region" description="Pro residues" evidence="13">
    <location>
        <begin position="364"/>
        <end position="376"/>
    </location>
</feature>
<organism evidence="15 16">
    <name type="scientific">Heterodera trifolii</name>
    <dbReference type="NCBI Taxonomy" id="157864"/>
    <lineage>
        <taxon>Eukaryota</taxon>
        <taxon>Metazoa</taxon>
        <taxon>Ecdysozoa</taxon>
        <taxon>Nematoda</taxon>
        <taxon>Chromadorea</taxon>
        <taxon>Rhabditida</taxon>
        <taxon>Tylenchina</taxon>
        <taxon>Tylenchomorpha</taxon>
        <taxon>Tylenchoidea</taxon>
        <taxon>Heteroderidae</taxon>
        <taxon>Heteroderinae</taxon>
        <taxon>Heterodera</taxon>
    </lineage>
</organism>
<feature type="compositionally biased region" description="Low complexity" evidence="13">
    <location>
        <begin position="137"/>
        <end position="167"/>
    </location>
</feature>
<keyword evidence="10" id="KW-1133">Transmembrane helix</keyword>
<dbReference type="SMART" id="SM00184">
    <property type="entry name" value="RING"/>
    <property type="match status" value="1"/>
</dbReference>
<keyword evidence="9" id="KW-0862">Zinc</keyword>
<evidence type="ECO:0000256" key="13">
    <source>
        <dbReference type="SAM" id="MobiDB-lite"/>
    </source>
</evidence>
<feature type="compositionally biased region" description="Low complexity" evidence="13">
    <location>
        <begin position="353"/>
        <end position="363"/>
    </location>
</feature>
<evidence type="ECO:0000313" key="16">
    <source>
        <dbReference type="Proteomes" id="UP001620626"/>
    </source>
</evidence>
<evidence type="ECO:0000256" key="7">
    <source>
        <dbReference type="ARBA" id="ARBA00022771"/>
    </source>
</evidence>
<evidence type="ECO:0000256" key="11">
    <source>
        <dbReference type="ARBA" id="ARBA00023136"/>
    </source>
</evidence>
<feature type="region of interest" description="Disordered" evidence="13">
    <location>
        <begin position="133"/>
        <end position="167"/>
    </location>
</feature>
<dbReference type="GO" id="GO:0016020">
    <property type="term" value="C:membrane"/>
    <property type="evidence" value="ECO:0007669"/>
    <property type="project" value="UniProtKB-SubCell"/>
</dbReference>
<dbReference type="PROSITE" id="PS50089">
    <property type="entry name" value="ZF_RING_2"/>
    <property type="match status" value="1"/>
</dbReference>
<dbReference type="EC" id="2.3.2.27" evidence="3"/>
<dbReference type="AlphaFoldDB" id="A0ABD2M276"/>
<evidence type="ECO:0000256" key="1">
    <source>
        <dbReference type="ARBA" id="ARBA00000900"/>
    </source>
</evidence>
<feature type="region of interest" description="Disordered" evidence="13">
    <location>
        <begin position="185"/>
        <end position="215"/>
    </location>
</feature>
<reference evidence="15 16" key="1">
    <citation type="submission" date="2024-10" db="EMBL/GenBank/DDBJ databases">
        <authorList>
            <person name="Kim D."/>
        </authorList>
    </citation>
    <scope>NUCLEOTIDE SEQUENCE [LARGE SCALE GENOMIC DNA]</scope>
    <source>
        <strain evidence="15">BH-2024</strain>
    </source>
</reference>
<evidence type="ECO:0000256" key="8">
    <source>
        <dbReference type="ARBA" id="ARBA00022786"/>
    </source>
</evidence>
<keyword evidence="8" id="KW-0833">Ubl conjugation pathway</keyword>
<keyword evidence="5" id="KW-0812">Transmembrane</keyword>
<feature type="compositionally biased region" description="Basic residues" evidence="13">
    <location>
        <begin position="323"/>
        <end position="335"/>
    </location>
</feature>
<dbReference type="PANTHER" id="PTHR45977:SF4">
    <property type="entry name" value="RING-TYPE DOMAIN-CONTAINING PROTEIN"/>
    <property type="match status" value="1"/>
</dbReference>
<evidence type="ECO:0000256" key="4">
    <source>
        <dbReference type="ARBA" id="ARBA00022679"/>
    </source>
</evidence>
<dbReference type="InterPro" id="IPR001841">
    <property type="entry name" value="Znf_RING"/>
</dbReference>
<dbReference type="Proteomes" id="UP001620626">
    <property type="component" value="Unassembled WGS sequence"/>
</dbReference>
<accession>A0ABD2M276</accession>
<evidence type="ECO:0000256" key="6">
    <source>
        <dbReference type="ARBA" id="ARBA00022723"/>
    </source>
</evidence>
<dbReference type="SUPFAM" id="SSF57850">
    <property type="entry name" value="RING/U-box"/>
    <property type="match status" value="1"/>
</dbReference>
<dbReference type="EMBL" id="JBICBT010000185">
    <property type="protein sequence ID" value="KAL3121526.1"/>
    <property type="molecule type" value="Genomic_DNA"/>
</dbReference>
<evidence type="ECO:0000256" key="10">
    <source>
        <dbReference type="ARBA" id="ARBA00022989"/>
    </source>
</evidence>
<feature type="region of interest" description="Disordered" evidence="13">
    <location>
        <begin position="313"/>
        <end position="377"/>
    </location>
</feature>